<reference evidence="3 4" key="1">
    <citation type="journal article" date="2015" name="Genome Announc.">
        <title>Complete Genome of Geobacter pickeringii G13T, a Metal-Reducing Isolate from Sedimentary Kaolin Deposits.</title>
        <authorList>
            <person name="Badalamenti J.P."/>
            <person name="Bond D.R."/>
        </authorList>
    </citation>
    <scope>NUCLEOTIDE SEQUENCE [LARGE SCALE GENOMIC DNA]</scope>
    <source>
        <strain evidence="3 4">G13</strain>
    </source>
</reference>
<dbReference type="STRING" id="345632.GPICK_00515"/>
<organism evidence="3 4">
    <name type="scientific">Geobacter pickeringii</name>
    <dbReference type="NCBI Taxonomy" id="345632"/>
    <lineage>
        <taxon>Bacteria</taxon>
        <taxon>Pseudomonadati</taxon>
        <taxon>Thermodesulfobacteriota</taxon>
        <taxon>Desulfuromonadia</taxon>
        <taxon>Geobacterales</taxon>
        <taxon>Geobacteraceae</taxon>
        <taxon>Geobacter</taxon>
    </lineage>
</organism>
<gene>
    <name evidence="3" type="ORF">GPICK_00515</name>
</gene>
<dbReference type="Proteomes" id="UP000057609">
    <property type="component" value="Chromosome"/>
</dbReference>
<keyword evidence="4" id="KW-1185">Reference proteome</keyword>
<feature type="chain" id="PRO_5002098853" evidence="2">
    <location>
        <begin position="21"/>
        <end position="149"/>
    </location>
</feature>
<evidence type="ECO:0000313" key="4">
    <source>
        <dbReference type="Proteomes" id="UP000057609"/>
    </source>
</evidence>
<feature type="signal peptide" evidence="2">
    <location>
        <begin position="1"/>
        <end position="20"/>
    </location>
</feature>
<dbReference type="RefSeq" id="WP_039739535.1">
    <property type="nucleotide sequence ID" value="NZ_CP009788.1"/>
</dbReference>
<feature type="compositionally biased region" description="Basic residues" evidence="1">
    <location>
        <begin position="139"/>
        <end position="149"/>
    </location>
</feature>
<accession>A0A0B5BAS1</accession>
<dbReference type="KEGG" id="gpi:GPICK_00515"/>
<name>A0A0B5BAS1_9BACT</name>
<evidence type="ECO:0000256" key="2">
    <source>
        <dbReference type="SAM" id="SignalP"/>
    </source>
</evidence>
<protein>
    <submittedName>
        <fullName evidence="3">Uncharacterized protein</fullName>
    </submittedName>
</protein>
<dbReference type="AlphaFoldDB" id="A0A0B5BAS1"/>
<dbReference type="HOGENOM" id="CLU_122328_0_0_7"/>
<keyword evidence="2" id="KW-0732">Signal</keyword>
<evidence type="ECO:0000313" key="3">
    <source>
        <dbReference type="EMBL" id="AJE02059.1"/>
    </source>
</evidence>
<dbReference type="EMBL" id="CP009788">
    <property type="protein sequence ID" value="AJE02059.1"/>
    <property type="molecule type" value="Genomic_DNA"/>
</dbReference>
<proteinExistence type="predicted"/>
<feature type="region of interest" description="Disordered" evidence="1">
    <location>
        <begin position="120"/>
        <end position="149"/>
    </location>
</feature>
<evidence type="ECO:0000256" key="1">
    <source>
        <dbReference type="SAM" id="MobiDB-lite"/>
    </source>
</evidence>
<sequence length="149" mass="16018">MKKLFFALLTLFIVNAAAMAGGGLDGFLRSLNVQAQADLKGFSARLSTQFGIPEVQVRAVIGTVKEPADAFMCLQLGQWTQKPTEQVVRVYKANQGKGWGVIAKSMGIKPGSTEFHALKRGDLTFSGQPAGEQDERPGKGKGRGRGHNK</sequence>
<dbReference type="OrthoDB" id="5471509at2"/>